<keyword evidence="1 4" id="KW-0436">Ligase</keyword>
<sequence>MKILFIGSRLFDDVAWYLKENNITSIITESNENAANLELADKQYIVKRGMDEPMQIAIKEDVDAIIPLIGIDPPLIDVGAMKDKLEKENNIPVIAANHKLATLAADKYETKKLLEKNQIKTPHYEQITPTYNLEDLYDNLPKVLKTPDGQGGIGVKIALTPEDCDEFIESKTNIFTEDYIEGYETSIEVLRYNNQTIPLTPVYKGITTLKGTHPLAKIKQAPLKIDNIDNNQHNSEIRNLAQKIADLIDLTGTMDIDILHDTTKNEDYTIELNTRPSGTRYMTAATTDIYPLCQLVDMASGKWSAKNVKKQMKNYVSTEIPVGDFPEDKFEERKYFTDKNSYIVHGPKHYQRVTIRAENYDKLNDLTYELIPEYAKQHNINFKQ</sequence>
<keyword evidence="8" id="KW-1185">Reference proteome</keyword>
<evidence type="ECO:0000256" key="3">
    <source>
        <dbReference type="ARBA" id="ARBA00022840"/>
    </source>
</evidence>
<dbReference type="Gene3D" id="3.30.470.20">
    <property type="entry name" value="ATP-grasp fold, B domain"/>
    <property type="match status" value="1"/>
</dbReference>
<keyword evidence="2 4" id="KW-0547">Nucleotide-binding</keyword>
<dbReference type="EMBL" id="LWMS01000011">
    <property type="protein sequence ID" value="PWL08576.1"/>
    <property type="molecule type" value="Genomic_DNA"/>
</dbReference>
<dbReference type="InterPro" id="IPR011761">
    <property type="entry name" value="ATP-grasp"/>
</dbReference>
<dbReference type="PANTHER" id="PTHR43055">
    <property type="entry name" value="FORMATE-DEPENDENT PHOSPHORIBOSYLGLYCINAMIDE FORMYLTRANSFERASE"/>
    <property type="match status" value="1"/>
</dbReference>
<keyword evidence="4" id="KW-0464">Manganese</keyword>
<dbReference type="InterPro" id="IPR016185">
    <property type="entry name" value="PreATP-grasp_dom_sf"/>
</dbReference>
<dbReference type="EC" id="6.3.4.16" evidence="4"/>
<comment type="similarity">
    <text evidence="4">Belongs to the small carbamoyl-phosphate synthase family.</text>
</comment>
<dbReference type="PROSITE" id="PS50975">
    <property type="entry name" value="ATP_GRASP"/>
    <property type="match status" value="1"/>
</dbReference>
<evidence type="ECO:0000313" key="6">
    <source>
        <dbReference type="EMBL" id="PAV06775.1"/>
    </source>
</evidence>
<dbReference type="RefSeq" id="WP_095609205.1">
    <property type="nucleotide sequence ID" value="NZ_LMVN01000026.1"/>
</dbReference>
<comment type="caution">
    <text evidence="6">The sequence shown here is derived from an EMBL/GenBank/DDBJ whole genome shotgun (WGS) entry which is preliminary data.</text>
</comment>
<comment type="function">
    <text evidence="4">Catalyzes the synthesis of carbamoyl phosphate from ATP, ammonium and bicarbonate. Proceeds via a three-step mechanism, i.e. the phosphorylation of hydrogencarbonate to carboxyphosphate, a nucleophilic attack of ammonia on carboxyphosphate yielding carbamate, and the phosphorylation of carbamate forming carbamoyl phosphate.</text>
</comment>
<proteinExistence type="inferred from homology"/>
<dbReference type="PANTHER" id="PTHR43055:SF1">
    <property type="entry name" value="FORMATE-DEPENDENT PHOSPHORIBOSYLGLYCINAMIDE FORMYLTRANSFERASE"/>
    <property type="match status" value="1"/>
</dbReference>
<dbReference type="Gene3D" id="3.30.1490.20">
    <property type="entry name" value="ATP-grasp fold, A domain"/>
    <property type="match status" value="1"/>
</dbReference>
<dbReference type="GO" id="GO:0030145">
    <property type="term" value="F:manganese ion binding"/>
    <property type="evidence" value="ECO:0007669"/>
    <property type="project" value="UniProtKB-UniRule"/>
</dbReference>
<dbReference type="Pfam" id="PF02655">
    <property type="entry name" value="ATP-grasp_3"/>
    <property type="match status" value="1"/>
</dbReference>
<keyword evidence="4" id="KW-0479">Metal-binding</keyword>
<evidence type="ECO:0000313" key="7">
    <source>
        <dbReference type="EMBL" id="PWL08576.1"/>
    </source>
</evidence>
<dbReference type="Gene3D" id="3.40.50.20">
    <property type="match status" value="1"/>
</dbReference>
<dbReference type="OrthoDB" id="11959at2157"/>
<dbReference type="EMBL" id="LMVN01000026">
    <property type="protein sequence ID" value="PAV06775.1"/>
    <property type="molecule type" value="Genomic_DNA"/>
</dbReference>
<dbReference type="AlphaFoldDB" id="A0A2A2HBP0"/>
<comment type="cofactor">
    <cofactor evidence="4">
        <name>Mg(2+)</name>
        <dbReference type="ChEBI" id="CHEBI:18420"/>
    </cofactor>
    <cofactor evidence="4">
        <name>Mn(2+)</name>
        <dbReference type="ChEBI" id="CHEBI:29035"/>
    </cofactor>
    <text evidence="4">Binds 2 magnesium or manganese ions per subunit.</text>
</comment>
<feature type="domain" description="ATP-grasp" evidence="5">
    <location>
        <begin position="111"/>
        <end position="300"/>
    </location>
</feature>
<comment type="catalytic activity">
    <reaction evidence="4">
        <text>hydrogencarbonate + NH4(+) + 2 ATP = carbamoyl phosphate + 2 ADP + phosphate + 2 H(+)</text>
        <dbReference type="Rhea" id="RHEA:18029"/>
        <dbReference type="ChEBI" id="CHEBI:15378"/>
        <dbReference type="ChEBI" id="CHEBI:17544"/>
        <dbReference type="ChEBI" id="CHEBI:28938"/>
        <dbReference type="ChEBI" id="CHEBI:30616"/>
        <dbReference type="ChEBI" id="CHEBI:43474"/>
        <dbReference type="ChEBI" id="CHEBI:58228"/>
        <dbReference type="ChEBI" id="CHEBI:456216"/>
        <dbReference type="EC" id="6.3.4.16"/>
    </reaction>
</comment>
<name>A0A2A2HBP0_9EURY</name>
<keyword evidence="3 4" id="KW-0067">ATP-binding</keyword>
<dbReference type="Proteomes" id="UP000217528">
    <property type="component" value="Unassembled WGS sequence"/>
</dbReference>
<organism evidence="6 8">
    <name type="scientific">Methanosphaera cuniculi</name>
    <dbReference type="NCBI Taxonomy" id="1077256"/>
    <lineage>
        <taxon>Archaea</taxon>
        <taxon>Methanobacteriati</taxon>
        <taxon>Methanobacteriota</taxon>
        <taxon>Methanomada group</taxon>
        <taxon>Methanobacteria</taxon>
        <taxon>Methanobacteriales</taxon>
        <taxon>Methanobacteriaceae</taxon>
        <taxon>Methanosphaera</taxon>
    </lineage>
</organism>
<dbReference type="SUPFAM" id="SSF56059">
    <property type="entry name" value="Glutathione synthetase ATP-binding domain-like"/>
    <property type="match status" value="1"/>
</dbReference>
<dbReference type="SUPFAM" id="SSF52440">
    <property type="entry name" value="PreATP-grasp domain"/>
    <property type="match status" value="1"/>
</dbReference>
<evidence type="ECO:0000256" key="4">
    <source>
        <dbReference type="HAMAP-Rule" id="MF_02221"/>
    </source>
</evidence>
<keyword evidence="4" id="KW-0460">Magnesium</keyword>
<dbReference type="HAMAP" id="MF_02221">
    <property type="entry name" value="CPSase"/>
    <property type="match status" value="1"/>
</dbReference>
<evidence type="ECO:0000259" key="5">
    <source>
        <dbReference type="PROSITE" id="PS50975"/>
    </source>
</evidence>
<protein>
    <recommendedName>
        <fullName evidence="4">Carbamoyl-phosphate synthase</fullName>
        <ecNumber evidence="4">6.3.4.16</ecNumber>
    </recommendedName>
    <alternativeName>
        <fullName evidence="4">Carbamoyl phosphate synthetase</fullName>
        <shortName evidence="4">CPSase</shortName>
    </alternativeName>
</protein>
<evidence type="ECO:0000313" key="9">
    <source>
        <dbReference type="Proteomes" id="UP000246004"/>
    </source>
</evidence>
<dbReference type="GO" id="GO:0004087">
    <property type="term" value="F:carbamoyl-phosphate synthase (ammonia) activity"/>
    <property type="evidence" value="ECO:0007669"/>
    <property type="project" value="UniProtKB-UniRule"/>
</dbReference>
<reference evidence="7 9" key="1">
    <citation type="submission" date="2016-04" db="EMBL/GenBank/DDBJ databases">
        <title>Genome sequence of Methanosphaera cuniculi DSM 4103.</title>
        <authorList>
            <person name="Poehlein A."/>
            <person name="Seedorf H."/>
            <person name="Daniel R."/>
        </authorList>
    </citation>
    <scope>NUCLEOTIDE SEQUENCE [LARGE SCALE GENOMIC DNA]</scope>
    <source>
        <strain evidence="7 9">DSM 4103</strain>
    </source>
</reference>
<evidence type="ECO:0000256" key="2">
    <source>
        <dbReference type="ARBA" id="ARBA00022741"/>
    </source>
</evidence>
<accession>A0A2A2HBP0</accession>
<dbReference type="InterPro" id="IPR013815">
    <property type="entry name" value="ATP_grasp_subdomain_1"/>
</dbReference>
<dbReference type="GO" id="GO:0005829">
    <property type="term" value="C:cytosol"/>
    <property type="evidence" value="ECO:0007669"/>
    <property type="project" value="TreeGrafter"/>
</dbReference>
<evidence type="ECO:0000313" key="8">
    <source>
        <dbReference type="Proteomes" id="UP000217528"/>
    </source>
</evidence>
<feature type="binding site" evidence="4">
    <location>
        <begin position="137"/>
        <end position="186"/>
    </location>
    <ligand>
        <name>ATP</name>
        <dbReference type="ChEBI" id="CHEBI:30616"/>
    </ligand>
</feature>
<dbReference type="InterPro" id="IPR043673">
    <property type="entry name" value="CPSase_Archaea"/>
</dbReference>
<gene>
    <name evidence="7" type="primary">purD_1</name>
    <name evidence="6" type="ORF">ASJ82_06380</name>
    <name evidence="7" type="ORF">MSCUN_05060</name>
</gene>
<dbReference type="Proteomes" id="UP000246004">
    <property type="component" value="Unassembled WGS sequence"/>
</dbReference>
<reference evidence="6 8" key="2">
    <citation type="journal article" date="2017" name="BMC Genomics">
        <title>Genomic analysis of methanogenic archaea reveals a shift towards energy conservation.</title>
        <authorList>
            <person name="Gilmore S.P."/>
            <person name="Henske J.K."/>
            <person name="Sexton J.A."/>
            <person name="Solomon K.V."/>
            <person name="Seppala S."/>
            <person name="Yoo J.I."/>
            <person name="Huyett L.M."/>
            <person name="Pressman A."/>
            <person name="Cogan J.Z."/>
            <person name="Kivenson V."/>
            <person name="Peng X."/>
            <person name="Tan Y."/>
            <person name="Valentine D.L."/>
            <person name="O'Malley M.A."/>
        </authorList>
    </citation>
    <scope>NUCLEOTIDE SEQUENCE [LARGE SCALE GENOMIC DNA]</scope>
    <source>
        <strain evidence="6 8">1R-7</strain>
    </source>
</reference>
<dbReference type="GO" id="GO:0000287">
    <property type="term" value="F:magnesium ion binding"/>
    <property type="evidence" value="ECO:0007669"/>
    <property type="project" value="UniProtKB-UniRule"/>
</dbReference>
<dbReference type="InterPro" id="IPR003806">
    <property type="entry name" value="ATP-grasp_PylC-type"/>
</dbReference>
<evidence type="ECO:0000256" key="1">
    <source>
        <dbReference type="ARBA" id="ARBA00022598"/>
    </source>
</evidence>
<dbReference type="GO" id="GO:0005524">
    <property type="term" value="F:ATP binding"/>
    <property type="evidence" value="ECO:0007669"/>
    <property type="project" value="UniProtKB-UniRule"/>
</dbReference>